<dbReference type="PANTHER" id="PTHR34183:SF8">
    <property type="entry name" value="ENDOLYTIC PEPTIDOGLYCAN TRANSGLYCOSYLASE RLPA-RELATED"/>
    <property type="match status" value="1"/>
</dbReference>
<protein>
    <recommendedName>
        <fullName evidence="2">RlpA-like protein double-psi beta-barrel domain-containing protein</fullName>
    </recommendedName>
</protein>
<feature type="chain" id="PRO_5046775678" description="RlpA-like protein double-psi beta-barrel domain-containing protein" evidence="1">
    <location>
        <begin position="21"/>
        <end position="163"/>
    </location>
</feature>
<name>A0ABR7UC52_9BRAD</name>
<evidence type="ECO:0000259" key="2">
    <source>
        <dbReference type="Pfam" id="PF03330"/>
    </source>
</evidence>
<dbReference type="InterPro" id="IPR009009">
    <property type="entry name" value="RlpA-like_DPBB"/>
</dbReference>
<evidence type="ECO:0000256" key="1">
    <source>
        <dbReference type="SAM" id="SignalP"/>
    </source>
</evidence>
<proteinExistence type="predicted"/>
<keyword evidence="4" id="KW-1185">Reference proteome</keyword>
<organism evidence="3 4">
    <name type="scientific">Bradyrhizobium campsiandrae</name>
    <dbReference type="NCBI Taxonomy" id="1729892"/>
    <lineage>
        <taxon>Bacteria</taxon>
        <taxon>Pseudomonadati</taxon>
        <taxon>Pseudomonadota</taxon>
        <taxon>Alphaproteobacteria</taxon>
        <taxon>Hyphomicrobiales</taxon>
        <taxon>Nitrobacteraceae</taxon>
        <taxon>Bradyrhizobium</taxon>
    </lineage>
</organism>
<gene>
    <name evidence="3" type="ORF">HA482_23410</name>
</gene>
<dbReference type="Pfam" id="PF03330">
    <property type="entry name" value="DPBB_1"/>
    <property type="match status" value="1"/>
</dbReference>
<comment type="caution">
    <text evidence="3">The sequence shown here is derived from an EMBL/GenBank/DDBJ whole genome shotgun (WGS) entry which is preliminary data.</text>
</comment>
<dbReference type="RefSeq" id="WP_188102017.1">
    <property type="nucleotide sequence ID" value="NZ_JAANIH010000024.1"/>
</dbReference>
<dbReference type="InterPro" id="IPR036908">
    <property type="entry name" value="RlpA-like_sf"/>
</dbReference>
<dbReference type="CDD" id="cd22268">
    <property type="entry name" value="DPBB_RlpA-like"/>
    <property type="match status" value="1"/>
</dbReference>
<dbReference type="PANTHER" id="PTHR34183">
    <property type="entry name" value="ENDOLYTIC PEPTIDOGLYCAN TRANSGLYCOSYLASE RLPA"/>
    <property type="match status" value="1"/>
</dbReference>
<keyword evidence="1" id="KW-0732">Signal</keyword>
<reference evidence="3 4" key="1">
    <citation type="journal article" date="2020" name="Arch. Microbiol.">
        <title>Bradyrhizobium campsiandrae sp. nov., a nitrogen-fixing bacterial strain isolated from a native leguminous tree from the Amazon adapted to flooded conditions.</title>
        <authorList>
            <person name="Cabral Michel D."/>
            <person name="Martins da Costa E."/>
            <person name="Azarias Guimaraes A."/>
            <person name="Soares de Carvalho T."/>
            <person name="Santos de Castro Caputo P."/>
            <person name="Willems A."/>
            <person name="de Souza Moreira F.M."/>
        </authorList>
    </citation>
    <scope>NUCLEOTIDE SEQUENCE [LARGE SCALE GENOMIC DNA]</scope>
    <source>
        <strain evidence="4">INPA 384B</strain>
    </source>
</reference>
<dbReference type="EMBL" id="JAATTO010000034">
    <property type="protein sequence ID" value="MBC9981156.1"/>
    <property type="molecule type" value="Genomic_DNA"/>
</dbReference>
<evidence type="ECO:0000313" key="3">
    <source>
        <dbReference type="EMBL" id="MBC9981156.1"/>
    </source>
</evidence>
<feature type="domain" description="RlpA-like protein double-psi beta-barrel" evidence="2">
    <location>
        <begin position="46"/>
        <end position="145"/>
    </location>
</feature>
<dbReference type="Proteomes" id="UP000639516">
    <property type="component" value="Unassembled WGS sequence"/>
</dbReference>
<dbReference type="Gene3D" id="2.40.40.10">
    <property type="entry name" value="RlpA-like domain"/>
    <property type="match status" value="1"/>
</dbReference>
<evidence type="ECO:0000313" key="4">
    <source>
        <dbReference type="Proteomes" id="UP000639516"/>
    </source>
</evidence>
<feature type="signal peptide" evidence="1">
    <location>
        <begin position="1"/>
        <end position="20"/>
    </location>
</feature>
<sequence>MMFRSSAAICGALTALAVSAGVARSEASGVQSSAVVEAACEGAIVGAASTYNPFKPGKEEGGPKTASGERYDPERWTAAIKTSLRQKFGGVQFGARPKFALVEAVGKKVIVKINDVGPLRPGRIIDLNERTMRHFDPSMELGVIPDVTVRPLSGDDWTAGPVG</sequence>
<accession>A0ABR7UC52</accession>